<dbReference type="EC" id="7.-.-.-" evidence="10"/>
<dbReference type="GO" id="GO:0009055">
    <property type="term" value="F:electron transfer activity"/>
    <property type="evidence" value="ECO:0007669"/>
    <property type="project" value="InterPro"/>
</dbReference>
<feature type="domain" description="4Fe-4S" evidence="13">
    <location>
        <begin position="33"/>
        <end position="92"/>
    </location>
</feature>
<name>A0AAJ1IHR6_9SPIO</name>
<feature type="binding site" evidence="10">
    <location>
        <position position="179"/>
    </location>
    <ligand>
        <name>[4Fe-4S] cluster</name>
        <dbReference type="ChEBI" id="CHEBI:49883"/>
        <label>3</label>
    </ligand>
</feature>
<feature type="binding site" evidence="10">
    <location>
        <position position="50"/>
    </location>
    <ligand>
        <name>[4Fe-4S] cluster</name>
        <dbReference type="ChEBI" id="CHEBI:49883"/>
        <label>1</label>
    </ligand>
</feature>
<feature type="binding site" evidence="10">
    <location>
        <position position="58"/>
    </location>
    <ligand>
        <name>[4Fe-4S] cluster</name>
        <dbReference type="ChEBI" id="CHEBI:49883"/>
        <label>1</label>
    </ligand>
</feature>
<dbReference type="Proteomes" id="UP001221217">
    <property type="component" value="Unassembled WGS sequence"/>
</dbReference>
<proteinExistence type="inferred from homology"/>
<feature type="transmembrane region" description="Helical" evidence="11">
    <location>
        <begin position="6"/>
        <end position="27"/>
    </location>
</feature>
<feature type="region of interest" description="Hydrophobic" evidence="10">
    <location>
        <begin position="1"/>
        <end position="27"/>
    </location>
</feature>
<evidence type="ECO:0000256" key="4">
    <source>
        <dbReference type="ARBA" id="ARBA00022737"/>
    </source>
</evidence>
<feature type="binding site" evidence="10">
    <location>
        <position position="173"/>
    </location>
    <ligand>
        <name>[4Fe-4S] cluster</name>
        <dbReference type="ChEBI" id="CHEBI:49883"/>
        <label>3</label>
    </ligand>
</feature>
<comment type="caution">
    <text evidence="14">The sequence shown here is derived from an EMBL/GenBank/DDBJ whole genome shotgun (WGS) entry which is preliminary data.</text>
</comment>
<evidence type="ECO:0000256" key="8">
    <source>
        <dbReference type="ARBA" id="ARBA00023014"/>
    </source>
</evidence>
<evidence type="ECO:0000256" key="11">
    <source>
        <dbReference type="SAM" id="Phobius"/>
    </source>
</evidence>
<feature type="binding site" evidence="10">
    <location>
        <position position="143"/>
    </location>
    <ligand>
        <name>[4Fe-4S] cluster</name>
        <dbReference type="ChEBI" id="CHEBI:49883"/>
        <label>2</label>
    </ligand>
</feature>
<feature type="domain" description="4Fe-4S ferredoxin-type" evidence="12">
    <location>
        <begin position="134"/>
        <end position="163"/>
    </location>
</feature>
<feature type="binding site" evidence="10">
    <location>
        <position position="183"/>
    </location>
    <ligand>
        <name>[4Fe-4S] cluster</name>
        <dbReference type="ChEBI" id="CHEBI:49883"/>
        <label>2</label>
    </ligand>
</feature>
<dbReference type="AlphaFoldDB" id="A0AAJ1IHR6"/>
<dbReference type="InterPro" id="IPR050395">
    <property type="entry name" value="4Fe4S_Ferredoxin_RnfB"/>
</dbReference>
<gene>
    <name evidence="10" type="primary">rnfB</name>
    <name evidence="14" type="ORF">PQJ61_11990</name>
</gene>
<dbReference type="NCBIfam" id="TIGR01944">
    <property type="entry name" value="rnfB"/>
    <property type="match status" value="1"/>
</dbReference>
<keyword evidence="1 10" id="KW-0813">Transport</keyword>
<feature type="binding site" evidence="10">
    <location>
        <position position="75"/>
    </location>
    <ligand>
        <name>[4Fe-4S] cluster</name>
        <dbReference type="ChEBI" id="CHEBI:49883"/>
        <label>1</label>
    </ligand>
</feature>
<evidence type="ECO:0000256" key="9">
    <source>
        <dbReference type="ARBA" id="ARBA00023136"/>
    </source>
</evidence>
<feature type="binding site" evidence="10">
    <location>
        <position position="153"/>
    </location>
    <ligand>
        <name>[4Fe-4S] cluster</name>
        <dbReference type="ChEBI" id="CHEBI:49883"/>
        <label>3</label>
    </ligand>
</feature>
<dbReference type="InterPro" id="IPR017900">
    <property type="entry name" value="4Fe4S_Fe_S_CS"/>
</dbReference>
<dbReference type="GO" id="GO:0005886">
    <property type="term" value="C:plasma membrane"/>
    <property type="evidence" value="ECO:0007669"/>
    <property type="project" value="UniProtKB-SubCell"/>
</dbReference>
<sequence length="269" mass="28198">MINRVIYAFLSVGILGGALGLALAYAAKIFAVKKDERVGALEEILPGVNCGACGYPGCSGYAEAIVMEDAEMTLCSPGGAAVAAKIGEIMGAEVNVSSEKMVAQIMCRGTRETSKTKFEYDGIQDCNALHSSFGGDKVCPYGCLGLGSCIDVCPVDAIAKTEAGYLEIDRDKCISCGKCIDVCPTGVIKMIPYNARHIVACNSTDKGGVVRKYCSVGCIGCKMCEKKSPEGGFKVENFLAAIDYSAEGSRAEAVEVCPAKCIIDLDVVE</sequence>
<evidence type="ECO:0000256" key="2">
    <source>
        <dbReference type="ARBA" id="ARBA00022485"/>
    </source>
</evidence>
<comment type="function">
    <text evidence="10">Part of a membrane-bound complex that couples electron transfer with translocation of ions across the membrane.</text>
</comment>
<keyword evidence="11" id="KW-1133">Transmembrane helix</keyword>
<evidence type="ECO:0000256" key="1">
    <source>
        <dbReference type="ARBA" id="ARBA00022448"/>
    </source>
</evidence>
<feature type="domain" description="4Fe-4S ferredoxin-type" evidence="12">
    <location>
        <begin position="207"/>
        <end position="238"/>
    </location>
</feature>
<feature type="binding site" evidence="10">
    <location>
        <position position="139"/>
    </location>
    <ligand>
        <name>[4Fe-4S] cluster</name>
        <dbReference type="ChEBI" id="CHEBI:49883"/>
        <label>2</label>
    </ligand>
</feature>
<organism evidence="14 15">
    <name type="scientific">Candidatus Thalassospirochaeta sargassi</name>
    <dbReference type="NCBI Taxonomy" id="3119039"/>
    <lineage>
        <taxon>Bacteria</taxon>
        <taxon>Pseudomonadati</taxon>
        <taxon>Spirochaetota</taxon>
        <taxon>Spirochaetia</taxon>
        <taxon>Spirochaetales</taxon>
        <taxon>Spirochaetaceae</taxon>
        <taxon>Candidatus Thalassospirochaeta</taxon>
    </lineage>
</organism>
<dbReference type="SUPFAM" id="SSF54862">
    <property type="entry name" value="4Fe-4S ferredoxins"/>
    <property type="match status" value="1"/>
</dbReference>
<keyword evidence="10" id="KW-1003">Cell membrane</keyword>
<reference evidence="14 15" key="1">
    <citation type="submission" date="2022-12" db="EMBL/GenBank/DDBJ databases">
        <title>Metagenome assembled genome from gulf of manar.</title>
        <authorList>
            <person name="Kohli P."/>
            <person name="Pk S."/>
            <person name="Venkata Ramana C."/>
            <person name="Sasikala C."/>
        </authorList>
    </citation>
    <scope>NUCLEOTIDE SEQUENCE [LARGE SCALE GENOMIC DNA]</scope>
    <source>
        <strain evidence="14">JB008</strain>
    </source>
</reference>
<dbReference type="Pfam" id="PF00037">
    <property type="entry name" value="Fer4"/>
    <property type="match status" value="1"/>
</dbReference>
<keyword evidence="6 10" id="KW-0249">Electron transport</keyword>
<dbReference type="GO" id="GO:0022900">
    <property type="term" value="P:electron transport chain"/>
    <property type="evidence" value="ECO:0007669"/>
    <property type="project" value="UniProtKB-UniRule"/>
</dbReference>
<evidence type="ECO:0000259" key="12">
    <source>
        <dbReference type="PROSITE" id="PS51379"/>
    </source>
</evidence>
<dbReference type="PROSITE" id="PS51656">
    <property type="entry name" value="4FE4S"/>
    <property type="match status" value="1"/>
</dbReference>
<dbReference type="GO" id="GO:0046872">
    <property type="term" value="F:metal ion binding"/>
    <property type="evidence" value="ECO:0007669"/>
    <property type="project" value="UniProtKB-KW"/>
</dbReference>
<dbReference type="GO" id="GO:0051539">
    <property type="term" value="F:4 iron, 4 sulfur cluster binding"/>
    <property type="evidence" value="ECO:0007669"/>
    <property type="project" value="UniProtKB-UniRule"/>
</dbReference>
<evidence type="ECO:0000259" key="13">
    <source>
        <dbReference type="PROSITE" id="PS51656"/>
    </source>
</evidence>
<dbReference type="PANTHER" id="PTHR43560">
    <property type="entry name" value="ION-TRANSLOCATING OXIDOREDUCTASE COMPLEX SUBUNIT B"/>
    <property type="match status" value="1"/>
</dbReference>
<feature type="binding site" evidence="10">
    <location>
        <position position="149"/>
    </location>
    <ligand>
        <name>[4Fe-4S] cluster</name>
        <dbReference type="ChEBI" id="CHEBI:49883"/>
        <label>2</label>
    </ligand>
</feature>
<dbReference type="PROSITE" id="PS51379">
    <property type="entry name" value="4FE4S_FER_2"/>
    <property type="match status" value="3"/>
</dbReference>
<dbReference type="HAMAP" id="MF_00463">
    <property type="entry name" value="RsxB_RnfB"/>
    <property type="match status" value="1"/>
</dbReference>
<feature type="domain" description="4Fe-4S ferredoxin-type" evidence="12">
    <location>
        <begin position="164"/>
        <end position="193"/>
    </location>
</feature>
<keyword evidence="11" id="KW-0812">Transmembrane</keyword>
<evidence type="ECO:0000313" key="15">
    <source>
        <dbReference type="Proteomes" id="UP001221217"/>
    </source>
</evidence>
<evidence type="ECO:0000256" key="5">
    <source>
        <dbReference type="ARBA" id="ARBA00022967"/>
    </source>
</evidence>
<keyword evidence="2 10" id="KW-0004">4Fe-4S</keyword>
<dbReference type="Gene3D" id="1.10.15.40">
    <property type="entry name" value="Electron transport complex subunit B, putative Fe-S cluster"/>
    <property type="match status" value="1"/>
</dbReference>
<comment type="caution">
    <text evidence="10">Lacks conserved residue(s) required for the propagation of feature annotation.</text>
</comment>
<accession>A0AAJ1IHR6</accession>
<dbReference type="Pfam" id="PF04060">
    <property type="entry name" value="FeS"/>
    <property type="match status" value="1"/>
</dbReference>
<keyword evidence="9 10" id="KW-0472">Membrane</keyword>
<protein>
    <recommendedName>
        <fullName evidence="10">Ion-translocating oxidoreductase complex subunit B</fullName>
        <ecNumber evidence="10">7.-.-.-</ecNumber>
    </recommendedName>
    <alternativeName>
        <fullName evidence="10">Rnf electron transport complex subunit B</fullName>
    </alternativeName>
</protein>
<dbReference type="Gene3D" id="3.30.70.20">
    <property type="match status" value="1"/>
</dbReference>
<keyword evidence="4 10" id="KW-0677">Repeat</keyword>
<comment type="subcellular location">
    <subcellularLocation>
        <location evidence="10">Cell membrane</location>
    </subcellularLocation>
</comment>
<keyword evidence="7 10" id="KW-0408">Iron</keyword>
<dbReference type="InterPro" id="IPR017896">
    <property type="entry name" value="4Fe4S_Fe-S-bd"/>
</dbReference>
<evidence type="ECO:0000256" key="10">
    <source>
        <dbReference type="HAMAP-Rule" id="MF_00463"/>
    </source>
</evidence>
<dbReference type="PANTHER" id="PTHR43560:SF1">
    <property type="entry name" value="ION-TRANSLOCATING OXIDOREDUCTASE COMPLEX SUBUNIT B"/>
    <property type="match status" value="1"/>
</dbReference>
<evidence type="ECO:0000256" key="3">
    <source>
        <dbReference type="ARBA" id="ARBA00022723"/>
    </source>
</evidence>
<feature type="binding site" evidence="10">
    <location>
        <position position="176"/>
    </location>
    <ligand>
        <name>[4Fe-4S] cluster</name>
        <dbReference type="ChEBI" id="CHEBI:49883"/>
        <label>3</label>
    </ligand>
</feature>
<evidence type="ECO:0000256" key="6">
    <source>
        <dbReference type="ARBA" id="ARBA00022982"/>
    </source>
</evidence>
<dbReference type="PROSITE" id="PS00198">
    <property type="entry name" value="4FE4S_FER_1"/>
    <property type="match status" value="1"/>
</dbReference>
<feature type="binding site" evidence="10">
    <location>
        <position position="53"/>
    </location>
    <ligand>
        <name>[4Fe-4S] cluster</name>
        <dbReference type="ChEBI" id="CHEBI:49883"/>
        <label>1</label>
    </ligand>
</feature>
<keyword evidence="8 10" id="KW-0411">Iron-sulfur</keyword>
<comment type="similarity">
    <text evidence="10">Belongs to the 4Fe4S bacterial-type ferredoxin family. RnfB subfamily.</text>
</comment>
<dbReference type="InterPro" id="IPR007202">
    <property type="entry name" value="4Fe-4S_dom"/>
</dbReference>
<comment type="cofactor">
    <cofactor evidence="10">
        <name>[4Fe-4S] cluster</name>
        <dbReference type="ChEBI" id="CHEBI:49883"/>
    </cofactor>
    <text evidence="10">Binds 3 [4Fe-4S] clusters.</text>
</comment>
<dbReference type="InterPro" id="IPR010207">
    <property type="entry name" value="Elect_transpt_cplx_RnfB/RsxB"/>
</dbReference>
<dbReference type="EMBL" id="JAQQAL010000025">
    <property type="protein sequence ID" value="MDC7227475.1"/>
    <property type="molecule type" value="Genomic_DNA"/>
</dbReference>
<keyword evidence="5 10" id="KW-1278">Translocase</keyword>
<evidence type="ECO:0000256" key="7">
    <source>
        <dbReference type="ARBA" id="ARBA00023004"/>
    </source>
</evidence>
<evidence type="ECO:0000313" key="14">
    <source>
        <dbReference type="EMBL" id="MDC7227475.1"/>
    </source>
</evidence>
<comment type="subunit">
    <text evidence="10">The complex is composed of six subunits: RnfA, RnfB, RnfC, RnfD, RnfE and RnfG.</text>
</comment>
<keyword evidence="3 10" id="KW-0479">Metal-binding</keyword>